<sequence>MTEERKLNGHQTCKRTPSSGNAASRRRREALNTGTEREKQRRSRRIRRKPQSPEDSKRQNEEMVQRRRARDCTENETTTIKGGKGTSSKANEVEALLKWKASILNHNNPLISSWNLQPPANPCAWYGVFCIHRRINGLNLTKSNLNGTLYKFPFSSLPSLEFLDLGNITKLTVFYLVDNSLSAPIPINLENFGQLKYLDFCNNKLSGSIPSSLDNLTKLITINLGDNSLSDSIQINLGNLGQLEYLALGYNKLSGSIPSALERGINKVYKDISPIPHSFLLTIYKPKKGIISRKEDNGLEGRQLRPAISGRPPPTVGGKLGSLGHSEQRPTGDAFMLQQLHFFTLKGRRSRHKVFKIIKSSTLLQESTFTDIFGRWMRVNIPSNPNFKNTTQEFSQKLESAMDNFENNSLKEKW</sequence>
<organism evidence="1 2">
    <name type="scientific">Catharanthus roseus</name>
    <name type="common">Madagascar periwinkle</name>
    <name type="synonym">Vinca rosea</name>
    <dbReference type="NCBI Taxonomy" id="4058"/>
    <lineage>
        <taxon>Eukaryota</taxon>
        <taxon>Viridiplantae</taxon>
        <taxon>Streptophyta</taxon>
        <taxon>Embryophyta</taxon>
        <taxon>Tracheophyta</taxon>
        <taxon>Spermatophyta</taxon>
        <taxon>Magnoliopsida</taxon>
        <taxon>eudicotyledons</taxon>
        <taxon>Gunneridae</taxon>
        <taxon>Pentapetalae</taxon>
        <taxon>asterids</taxon>
        <taxon>lamiids</taxon>
        <taxon>Gentianales</taxon>
        <taxon>Apocynaceae</taxon>
        <taxon>Rauvolfioideae</taxon>
        <taxon>Vinceae</taxon>
        <taxon>Catharanthinae</taxon>
        <taxon>Catharanthus</taxon>
    </lineage>
</organism>
<keyword evidence="2" id="KW-1185">Reference proteome</keyword>
<protein>
    <submittedName>
        <fullName evidence="1">Uncharacterized protein</fullName>
    </submittedName>
</protein>
<reference evidence="2" key="1">
    <citation type="journal article" date="2023" name="Nat. Plants">
        <title>Single-cell RNA sequencing provides a high-resolution roadmap for understanding the multicellular compartmentation of specialized metabolism.</title>
        <authorList>
            <person name="Sun S."/>
            <person name="Shen X."/>
            <person name="Li Y."/>
            <person name="Li Y."/>
            <person name="Wang S."/>
            <person name="Li R."/>
            <person name="Zhang H."/>
            <person name="Shen G."/>
            <person name="Guo B."/>
            <person name="Wei J."/>
            <person name="Xu J."/>
            <person name="St-Pierre B."/>
            <person name="Chen S."/>
            <person name="Sun C."/>
        </authorList>
    </citation>
    <scope>NUCLEOTIDE SEQUENCE [LARGE SCALE GENOMIC DNA]</scope>
</reference>
<accession>A0ACC0B2T0</accession>
<comment type="caution">
    <text evidence="1">The sequence shown here is derived from an EMBL/GenBank/DDBJ whole genome shotgun (WGS) entry which is preliminary data.</text>
</comment>
<proteinExistence type="predicted"/>
<evidence type="ECO:0000313" key="1">
    <source>
        <dbReference type="EMBL" id="KAI5666955.1"/>
    </source>
</evidence>
<dbReference type="Proteomes" id="UP001060085">
    <property type="component" value="Linkage Group LG04"/>
</dbReference>
<evidence type="ECO:0000313" key="2">
    <source>
        <dbReference type="Proteomes" id="UP001060085"/>
    </source>
</evidence>
<name>A0ACC0B2T0_CATRO</name>
<gene>
    <name evidence="1" type="ORF">M9H77_16808</name>
</gene>
<dbReference type="EMBL" id="CM044704">
    <property type="protein sequence ID" value="KAI5666955.1"/>
    <property type="molecule type" value="Genomic_DNA"/>
</dbReference>